<name>A0A9W8I5J6_9FUNG</name>
<organism evidence="1 2">
    <name type="scientific">Coemansia brasiliensis</name>
    <dbReference type="NCBI Taxonomy" id="2650707"/>
    <lineage>
        <taxon>Eukaryota</taxon>
        <taxon>Fungi</taxon>
        <taxon>Fungi incertae sedis</taxon>
        <taxon>Zoopagomycota</taxon>
        <taxon>Kickxellomycotina</taxon>
        <taxon>Kickxellomycetes</taxon>
        <taxon>Kickxellales</taxon>
        <taxon>Kickxellaceae</taxon>
        <taxon>Coemansia</taxon>
    </lineage>
</organism>
<dbReference type="EMBL" id="JANBUW010000346">
    <property type="protein sequence ID" value="KAJ2847286.1"/>
    <property type="molecule type" value="Genomic_DNA"/>
</dbReference>
<dbReference type="OrthoDB" id="5585045at2759"/>
<reference evidence="1" key="1">
    <citation type="submission" date="2022-07" db="EMBL/GenBank/DDBJ databases">
        <title>Phylogenomic reconstructions and comparative analyses of Kickxellomycotina fungi.</title>
        <authorList>
            <person name="Reynolds N.K."/>
            <person name="Stajich J.E."/>
            <person name="Barry K."/>
            <person name="Grigoriev I.V."/>
            <person name="Crous P."/>
            <person name="Smith M.E."/>
        </authorList>
    </citation>
    <scope>NUCLEOTIDE SEQUENCE</scope>
    <source>
        <strain evidence="1">NRRL 1566</strain>
    </source>
</reference>
<keyword evidence="2" id="KW-1185">Reference proteome</keyword>
<evidence type="ECO:0000313" key="2">
    <source>
        <dbReference type="Proteomes" id="UP001139887"/>
    </source>
</evidence>
<sequence length="298" mass="33355">MINQFLRVKYLGLTFQRYVKEKYVLIDNQLRPLFWPTFLYIQSNGPVVLDDNSPLASIDRGVYSRDIAQMIPEVVASWQHLVSMFDANPHCSTAVNSNTIGIFSRIAIYAEAWDFGQQMWSDVLRLMGSKAGPPEHFSSSPSKLPLQTLRVYKHYLQFLTLAAQRRLRVGGSAYKSTGKERLLGLRPLPLQREFNEDTLVDMLLLMERNGVEVTSGLLCQSISAAFKVGQVDVGGALEQWQLHRERHGLAQSGFLQQYFASVGLPDVPAAVTSVMGAVHGTAGCPRLADFVTSRIHNR</sequence>
<accession>A0A9W8I5J6</accession>
<comment type="caution">
    <text evidence="1">The sequence shown here is derived from an EMBL/GenBank/DDBJ whole genome shotgun (WGS) entry which is preliminary data.</text>
</comment>
<evidence type="ECO:0000313" key="1">
    <source>
        <dbReference type="EMBL" id="KAJ2847286.1"/>
    </source>
</evidence>
<gene>
    <name evidence="1" type="ORF">IWW36_003933</name>
</gene>
<proteinExistence type="predicted"/>
<dbReference type="Proteomes" id="UP001139887">
    <property type="component" value="Unassembled WGS sequence"/>
</dbReference>
<dbReference type="AlphaFoldDB" id="A0A9W8I5J6"/>
<protein>
    <submittedName>
        <fullName evidence="1">Uncharacterized protein</fullName>
    </submittedName>
</protein>